<evidence type="ECO:0000313" key="2">
    <source>
        <dbReference type="EMBL" id="MCG2617900.1"/>
    </source>
</evidence>
<keyword evidence="3" id="KW-1185">Reference proteome</keyword>
<organism evidence="2 3">
    <name type="scientific">Terrimonas ginsenosidimutans</name>
    <dbReference type="NCBI Taxonomy" id="2908004"/>
    <lineage>
        <taxon>Bacteria</taxon>
        <taxon>Pseudomonadati</taxon>
        <taxon>Bacteroidota</taxon>
        <taxon>Chitinophagia</taxon>
        <taxon>Chitinophagales</taxon>
        <taxon>Chitinophagaceae</taxon>
        <taxon>Terrimonas</taxon>
    </lineage>
</organism>
<dbReference type="EMBL" id="JAKLTR010000027">
    <property type="protein sequence ID" value="MCG2617900.1"/>
    <property type="molecule type" value="Genomic_DNA"/>
</dbReference>
<reference evidence="2" key="1">
    <citation type="submission" date="2022-01" db="EMBL/GenBank/DDBJ databases">
        <authorList>
            <person name="Jo J.-H."/>
            <person name="Im W.-T."/>
        </authorList>
    </citation>
    <scope>NUCLEOTIDE SEQUENCE</scope>
    <source>
        <strain evidence="2">NA20</strain>
    </source>
</reference>
<comment type="caution">
    <text evidence="2">The sequence shown here is derived from an EMBL/GenBank/DDBJ whole genome shotgun (WGS) entry which is preliminary data.</text>
</comment>
<evidence type="ECO:0000256" key="1">
    <source>
        <dbReference type="SAM" id="SignalP"/>
    </source>
</evidence>
<dbReference type="InterPro" id="IPR019853">
    <property type="entry name" value="GldB-like"/>
</dbReference>
<dbReference type="Pfam" id="PF25594">
    <property type="entry name" value="GldB_lipo"/>
    <property type="match status" value="1"/>
</dbReference>
<evidence type="ECO:0008006" key="4">
    <source>
        <dbReference type="Google" id="ProtNLM"/>
    </source>
</evidence>
<accession>A0ABS9L004</accession>
<dbReference type="PROSITE" id="PS51257">
    <property type="entry name" value="PROKAR_LIPOPROTEIN"/>
    <property type="match status" value="1"/>
</dbReference>
<feature type="chain" id="PRO_5047253433" description="Gliding motility lipoprotein GldB" evidence="1">
    <location>
        <begin position="19"/>
        <end position="344"/>
    </location>
</feature>
<evidence type="ECO:0000313" key="3">
    <source>
        <dbReference type="Proteomes" id="UP001165367"/>
    </source>
</evidence>
<sequence>MKKICLALLVCFFLTACGDKNNAPDVSGIKIDLKVDRFDEAFFSIDTLQMDQGLNKVNQQFPSFFRVYLENIIGISDPAELKLFYQYYRPVYDSSQKLYKNFNPIKDQLEKSFKYVKHYFPEYKTPAHIIPVIGRLDSRQDLARMANGEYTPNFIGPDLAGISLQFYLGKNFSWYQNENFINNVAPSYRSRRFSHEYITSDLMKLITDDLFPDKSAGRPLIEQIIEKGKQWWLLDKFMPYAADSVRTGYTQKQLDWVNANEGMIWSFITKNEDLYTITPATLQTYIGEGPFTQGFDQNFSPGNIGPWIGRQIIRKFESGNKLTVKEIMETPAKKVLEEAKYKPK</sequence>
<dbReference type="RefSeq" id="WP_237876828.1">
    <property type="nucleotide sequence ID" value="NZ_JAKLTR010000027.1"/>
</dbReference>
<name>A0ABS9L004_9BACT</name>
<gene>
    <name evidence="2" type="ORF">LZZ85_26600</name>
</gene>
<feature type="signal peptide" evidence="1">
    <location>
        <begin position="1"/>
        <end position="18"/>
    </location>
</feature>
<keyword evidence="1" id="KW-0732">Signal</keyword>
<dbReference type="Proteomes" id="UP001165367">
    <property type="component" value="Unassembled WGS sequence"/>
</dbReference>
<protein>
    <recommendedName>
        <fullName evidence="4">Gliding motility lipoprotein GldB</fullName>
    </recommendedName>
</protein>
<proteinExistence type="predicted"/>